<evidence type="ECO:0000313" key="3">
    <source>
        <dbReference type="Proteomes" id="UP001596023"/>
    </source>
</evidence>
<dbReference type="InterPro" id="IPR015943">
    <property type="entry name" value="WD40/YVTN_repeat-like_dom_sf"/>
</dbReference>
<evidence type="ECO:0000313" key="2">
    <source>
        <dbReference type="EMBL" id="MFC4674961.1"/>
    </source>
</evidence>
<dbReference type="Proteomes" id="UP001596023">
    <property type="component" value="Unassembled WGS sequence"/>
</dbReference>
<dbReference type="RefSeq" id="WP_379997725.1">
    <property type="nucleotide sequence ID" value="NZ_JBHSGN010000085.1"/>
</dbReference>
<reference evidence="3" key="1">
    <citation type="journal article" date="2019" name="Int. J. Syst. Evol. Microbiol.">
        <title>The Global Catalogue of Microorganisms (GCM) 10K type strain sequencing project: providing services to taxonomists for standard genome sequencing and annotation.</title>
        <authorList>
            <consortium name="The Broad Institute Genomics Platform"/>
            <consortium name="The Broad Institute Genome Sequencing Center for Infectious Disease"/>
            <person name="Wu L."/>
            <person name="Ma J."/>
        </authorList>
    </citation>
    <scope>NUCLEOTIDE SEQUENCE [LARGE SCALE GENOMIC DNA]</scope>
    <source>
        <strain evidence="3">CCUG 66188</strain>
    </source>
</reference>
<gene>
    <name evidence="2" type="ORF">ACFO6W_14755</name>
</gene>
<comment type="caution">
    <text evidence="2">The sequence shown here is derived from an EMBL/GenBank/DDBJ whole genome shotgun (WGS) entry which is preliminary data.</text>
</comment>
<dbReference type="EMBL" id="JBHSGN010000085">
    <property type="protein sequence ID" value="MFC4674961.1"/>
    <property type="molecule type" value="Genomic_DNA"/>
</dbReference>
<organism evidence="2 3">
    <name type="scientific">Dysgonomonas termitidis</name>
    <dbReference type="NCBI Taxonomy" id="1516126"/>
    <lineage>
        <taxon>Bacteria</taxon>
        <taxon>Pseudomonadati</taxon>
        <taxon>Bacteroidota</taxon>
        <taxon>Bacteroidia</taxon>
        <taxon>Bacteroidales</taxon>
        <taxon>Dysgonomonadaceae</taxon>
        <taxon>Dysgonomonas</taxon>
    </lineage>
</organism>
<protein>
    <submittedName>
        <fullName evidence="2">Oligogalacturonate lyase family protein</fullName>
    </submittedName>
</protein>
<name>A0ABV9KZ53_9BACT</name>
<dbReference type="Pfam" id="PF14583">
    <property type="entry name" value="Pectate_lyase22"/>
    <property type="match status" value="1"/>
</dbReference>
<sequence>MNRYTTILIVLLCLSLFTRASDIGKRFPSEKFVMVDTRTGYTITALTNGTYSDAKLYPTHPQWTSDGRYIVFRSSDRSADKHSQAFAVSEATGEIIQLTDGEGTGTGSLNVARLSNKLYYFRTGNNVKTLIELNLDSLLNDSYRNTVKQKEAYERAIAVLPSHLAESGGFTLDAGETKAYVGVRLIGAKVEKAEDDNEFRIAQVPSGIRAIDLKTGDISTVVDVPFTMGHVQANPFLAGEILYCQETGGDAPQRMWITKADGSGNRPLFVEDADDWVTHETWVDRDHVYFNVMGHLPRLRKRPTGLFRINVRTDEVQLLGQLDYGSGFWHCGGTSDGKWGTSDNFEGEVYLINSMTGERKLLTANHRMKPDHTHPSFSPDNTRILIQSGYLTDGKKLSLMIVNIDQAVNK</sequence>
<dbReference type="InterPro" id="IPR027946">
    <property type="entry name" value="Ogl_dom"/>
</dbReference>
<keyword evidence="3" id="KW-1185">Reference proteome</keyword>
<dbReference type="GO" id="GO:0016829">
    <property type="term" value="F:lyase activity"/>
    <property type="evidence" value="ECO:0007669"/>
    <property type="project" value="UniProtKB-KW"/>
</dbReference>
<dbReference type="Gene3D" id="2.130.10.10">
    <property type="entry name" value="YVTN repeat-like/Quinoprotein amine dehydrogenase"/>
    <property type="match status" value="1"/>
</dbReference>
<keyword evidence="2" id="KW-0456">Lyase</keyword>
<proteinExistence type="predicted"/>
<evidence type="ECO:0000259" key="1">
    <source>
        <dbReference type="Pfam" id="PF14583"/>
    </source>
</evidence>
<feature type="domain" description="Oligogalacturonate lyase" evidence="1">
    <location>
        <begin position="24"/>
        <end position="285"/>
    </location>
</feature>
<accession>A0ABV9KZ53</accession>
<dbReference type="SUPFAM" id="SSF69322">
    <property type="entry name" value="Tricorn protease domain 2"/>
    <property type="match status" value="1"/>
</dbReference>